<dbReference type="GO" id="GO:0016705">
    <property type="term" value="F:oxidoreductase activity, acting on paired donors, with incorporation or reduction of molecular oxygen"/>
    <property type="evidence" value="ECO:0007669"/>
    <property type="project" value="InterPro"/>
</dbReference>
<evidence type="ECO:0000313" key="1">
    <source>
        <dbReference type="EMBL" id="KAJ4185229.1"/>
    </source>
</evidence>
<dbReference type="InterPro" id="IPR036396">
    <property type="entry name" value="Cyt_P450_sf"/>
</dbReference>
<dbReference type="SUPFAM" id="SSF48264">
    <property type="entry name" value="Cytochrome P450"/>
    <property type="match status" value="1"/>
</dbReference>
<dbReference type="AlphaFoldDB" id="A0A9W8R1R7"/>
<dbReference type="GO" id="GO:0020037">
    <property type="term" value="F:heme binding"/>
    <property type="evidence" value="ECO:0007669"/>
    <property type="project" value="InterPro"/>
</dbReference>
<name>A0A9W8R1R7_9HYPO</name>
<dbReference type="GO" id="GO:0004497">
    <property type="term" value="F:monooxygenase activity"/>
    <property type="evidence" value="ECO:0007669"/>
    <property type="project" value="InterPro"/>
</dbReference>
<sequence length="120" mass="13382">MGQLFSRTKVPQLEKLISSHVYRFVQLIRDNGPNVDLAVASRALEADIMSTFSFGKSIEAVDSWASGKELEMVAKNDLKATWMPVVSFLPLFRTLDADSGGFPSLPTFRFCASYSNNLRM</sequence>
<accession>A0A9W8R1R7</accession>
<comment type="caution">
    <text evidence="1">The sequence shown here is derived from an EMBL/GenBank/DDBJ whole genome shotgun (WGS) entry which is preliminary data.</text>
</comment>
<dbReference type="EMBL" id="JAOQAV010000024">
    <property type="protein sequence ID" value="KAJ4185229.1"/>
    <property type="molecule type" value="Genomic_DNA"/>
</dbReference>
<proteinExistence type="predicted"/>
<evidence type="ECO:0000313" key="2">
    <source>
        <dbReference type="Proteomes" id="UP001152087"/>
    </source>
</evidence>
<protein>
    <submittedName>
        <fullName evidence="1">Uncharacterized protein</fullName>
    </submittedName>
</protein>
<dbReference type="Proteomes" id="UP001152087">
    <property type="component" value="Unassembled WGS sequence"/>
</dbReference>
<keyword evidence="2" id="KW-1185">Reference proteome</keyword>
<organism evidence="1 2">
    <name type="scientific">Fusarium falciforme</name>
    <dbReference type="NCBI Taxonomy" id="195108"/>
    <lineage>
        <taxon>Eukaryota</taxon>
        <taxon>Fungi</taxon>
        <taxon>Dikarya</taxon>
        <taxon>Ascomycota</taxon>
        <taxon>Pezizomycotina</taxon>
        <taxon>Sordariomycetes</taxon>
        <taxon>Hypocreomycetidae</taxon>
        <taxon>Hypocreales</taxon>
        <taxon>Nectriaceae</taxon>
        <taxon>Fusarium</taxon>
        <taxon>Fusarium solani species complex</taxon>
    </lineage>
</organism>
<gene>
    <name evidence="1" type="ORF">NW755_008673</name>
</gene>
<dbReference type="GO" id="GO:0005506">
    <property type="term" value="F:iron ion binding"/>
    <property type="evidence" value="ECO:0007669"/>
    <property type="project" value="InterPro"/>
</dbReference>
<reference evidence="1" key="1">
    <citation type="submission" date="2022-09" db="EMBL/GenBank/DDBJ databases">
        <title>Fusarium specimens isolated from Avocado Roots.</title>
        <authorList>
            <person name="Stajich J."/>
            <person name="Roper C."/>
            <person name="Heimlech-Rivalta G."/>
        </authorList>
    </citation>
    <scope>NUCLEOTIDE SEQUENCE</scope>
    <source>
        <strain evidence="1">A02</strain>
    </source>
</reference>
<dbReference type="Gene3D" id="1.10.630.10">
    <property type="entry name" value="Cytochrome P450"/>
    <property type="match status" value="1"/>
</dbReference>